<dbReference type="GO" id="GO:0009103">
    <property type="term" value="P:lipopolysaccharide biosynthetic process"/>
    <property type="evidence" value="ECO:0007669"/>
    <property type="project" value="TreeGrafter"/>
</dbReference>
<comment type="subcellular location">
    <subcellularLocation>
        <location evidence="1">Cell membrane</location>
        <topology evidence="1">Multi-pass membrane protein</topology>
    </subcellularLocation>
</comment>
<evidence type="ECO:0000256" key="2">
    <source>
        <dbReference type="ARBA" id="ARBA00022475"/>
    </source>
</evidence>
<dbReference type="CDD" id="cd06853">
    <property type="entry name" value="GT_WecA_like"/>
    <property type="match status" value="1"/>
</dbReference>
<feature type="transmembrane region" description="Helical" evidence="8">
    <location>
        <begin position="310"/>
        <end position="330"/>
    </location>
</feature>
<evidence type="ECO:0000313" key="10">
    <source>
        <dbReference type="Proteomes" id="UP000319449"/>
    </source>
</evidence>
<evidence type="ECO:0000256" key="8">
    <source>
        <dbReference type="SAM" id="Phobius"/>
    </source>
</evidence>
<dbReference type="AlphaFoldDB" id="A0A562VMW2"/>
<keyword evidence="2" id="KW-1003">Cell membrane</keyword>
<evidence type="ECO:0000256" key="5">
    <source>
        <dbReference type="ARBA" id="ARBA00022989"/>
    </source>
</evidence>
<dbReference type="Proteomes" id="UP000319449">
    <property type="component" value="Unassembled WGS sequence"/>
</dbReference>
<keyword evidence="5 8" id="KW-1133">Transmembrane helix</keyword>
<dbReference type="OrthoDB" id="9783652at2"/>
<keyword evidence="10" id="KW-1185">Reference proteome</keyword>
<feature type="transmembrane region" description="Helical" evidence="8">
    <location>
        <begin position="181"/>
        <end position="199"/>
    </location>
</feature>
<evidence type="ECO:0000256" key="6">
    <source>
        <dbReference type="ARBA" id="ARBA00023136"/>
    </source>
</evidence>
<dbReference type="PANTHER" id="PTHR22926">
    <property type="entry name" value="PHOSPHO-N-ACETYLMURAMOYL-PENTAPEPTIDE-TRANSFERASE"/>
    <property type="match status" value="1"/>
</dbReference>
<keyword evidence="3 9" id="KW-0808">Transferase</keyword>
<feature type="transmembrane region" description="Helical" evidence="8">
    <location>
        <begin position="98"/>
        <end position="114"/>
    </location>
</feature>
<feature type="binding site" evidence="7">
    <location>
        <position position="210"/>
    </location>
    <ligand>
        <name>Mg(2+)</name>
        <dbReference type="ChEBI" id="CHEBI:18420"/>
    </ligand>
</feature>
<feature type="binding site" evidence="7">
    <location>
        <position position="150"/>
    </location>
    <ligand>
        <name>Mg(2+)</name>
        <dbReference type="ChEBI" id="CHEBI:18420"/>
    </ligand>
</feature>
<evidence type="ECO:0000256" key="7">
    <source>
        <dbReference type="PIRSR" id="PIRSR600715-1"/>
    </source>
</evidence>
<dbReference type="EMBL" id="VLLN01000011">
    <property type="protein sequence ID" value="TWJ19067.1"/>
    <property type="molecule type" value="Genomic_DNA"/>
</dbReference>
<protein>
    <submittedName>
        <fullName evidence="9">UDP-GlcNAc:undecaprenyl-phosphate GlcNAc-1-phosphate transferase</fullName>
    </submittedName>
</protein>
<sequence length="542" mass="59773">MIFLSTLLLAVLITIATTPLLSALAIRYNAVDLPGERKVHTRPIPRIGGIAMAFGAFVPLLFWNCADRFVISYLSGAAVLVFFGLLDDLRDLSPKIKFLGQIVAALIVILAGGVEIRSLGTLLPDAWQLPALLSIPLTLVAIVGATNAINLADGLDGLAGGICLLVFAGIGYLSYVEGSQVIGLISLALAGVIFGFLRFNTHPASIFMGDAGSQFLGYSAATLAIALTQGQTTLSPVLPLLLLGVPILDTLTVMVTRIAQGRSPFSADKNHFHHHLLRLGLHHSESVVVIYVLQTLLVVTAILLRYHYDWLLLTGYLCFSAIVLMVFHRARQADWRPRRFDFFDIRIAGRLRMLKREGHLIKGSFPLFEFGIPLLLLFTSWSAIRVPLYVSLAATGLALLVMLTWLFWKVRLEAVLRMTLYLLIPFAIYLSDHQHVQWLEGPGRAVYNMSFGVFAVLIIIISKFSRRKNGFRSSPMDFLILILAVAVPNMPDQMLQEYRIGLIAAKIIMLYFSYEVMLAELRGRFGRIAATTVVSLVVLACR</sequence>
<proteinExistence type="predicted"/>
<reference evidence="9 10" key="1">
    <citation type="submission" date="2019-07" db="EMBL/GenBank/DDBJ databases">
        <title>Genomic Encyclopedia of Archaeal and Bacterial Type Strains, Phase II (KMG-II): from individual species to whole genera.</title>
        <authorList>
            <person name="Goeker M."/>
        </authorList>
    </citation>
    <scope>NUCLEOTIDE SEQUENCE [LARGE SCALE GENOMIC DNA]</scope>
    <source>
        <strain evidence="9 10">ATCC BAA-1139</strain>
    </source>
</reference>
<dbReference type="GO" id="GO:0046872">
    <property type="term" value="F:metal ion binding"/>
    <property type="evidence" value="ECO:0007669"/>
    <property type="project" value="UniProtKB-KW"/>
</dbReference>
<dbReference type="RefSeq" id="WP_145022093.1">
    <property type="nucleotide sequence ID" value="NZ_VLLN01000011.1"/>
</dbReference>
<keyword evidence="6 8" id="KW-0472">Membrane</keyword>
<name>A0A562VMW2_9BACT</name>
<feature type="transmembrane region" description="Helical" evidence="8">
    <location>
        <begin position="445"/>
        <end position="462"/>
    </location>
</feature>
<feature type="transmembrane region" description="Helical" evidence="8">
    <location>
        <begin position="497"/>
        <end position="514"/>
    </location>
</feature>
<evidence type="ECO:0000313" key="9">
    <source>
        <dbReference type="EMBL" id="TWJ19067.1"/>
    </source>
</evidence>
<feature type="transmembrane region" description="Helical" evidence="8">
    <location>
        <begin position="47"/>
        <end position="63"/>
    </location>
</feature>
<keyword evidence="7" id="KW-0460">Magnesium</keyword>
<dbReference type="GO" id="GO:0071555">
    <property type="term" value="P:cell wall organization"/>
    <property type="evidence" value="ECO:0007669"/>
    <property type="project" value="TreeGrafter"/>
</dbReference>
<accession>A0A562VMW2</accession>
<dbReference type="InterPro" id="IPR000715">
    <property type="entry name" value="Glycosyl_transferase_4"/>
</dbReference>
<comment type="cofactor">
    <cofactor evidence="7">
        <name>Mg(2+)</name>
        <dbReference type="ChEBI" id="CHEBI:18420"/>
    </cofactor>
</comment>
<dbReference type="PROSITE" id="PS01348">
    <property type="entry name" value="MRAY_2"/>
    <property type="match status" value="1"/>
</dbReference>
<feature type="transmembrane region" description="Helical" evidence="8">
    <location>
        <begin position="6"/>
        <end position="26"/>
    </location>
</feature>
<evidence type="ECO:0000256" key="3">
    <source>
        <dbReference type="ARBA" id="ARBA00022679"/>
    </source>
</evidence>
<keyword evidence="7" id="KW-0479">Metal-binding</keyword>
<keyword evidence="4 8" id="KW-0812">Transmembrane</keyword>
<feature type="transmembrane region" description="Helical" evidence="8">
    <location>
        <begin position="69"/>
        <end position="86"/>
    </location>
</feature>
<dbReference type="Pfam" id="PF00953">
    <property type="entry name" value="Glycos_transf_4"/>
    <property type="match status" value="1"/>
</dbReference>
<dbReference type="GO" id="GO:0005886">
    <property type="term" value="C:plasma membrane"/>
    <property type="evidence" value="ECO:0007669"/>
    <property type="project" value="UniProtKB-SubCell"/>
</dbReference>
<feature type="transmembrane region" description="Helical" evidence="8">
    <location>
        <begin position="237"/>
        <end position="259"/>
    </location>
</feature>
<gene>
    <name evidence="9" type="ORF">JN12_02013</name>
</gene>
<feature type="transmembrane region" description="Helical" evidence="8">
    <location>
        <begin position="157"/>
        <end position="175"/>
    </location>
</feature>
<dbReference type="GO" id="GO:0016780">
    <property type="term" value="F:phosphotransferase activity, for other substituted phosphate groups"/>
    <property type="evidence" value="ECO:0007669"/>
    <property type="project" value="InterPro"/>
</dbReference>
<feature type="transmembrane region" description="Helical" evidence="8">
    <location>
        <begin position="414"/>
        <end position="430"/>
    </location>
</feature>
<organism evidence="9 10">
    <name type="scientific">Geobacter argillaceus</name>
    <dbReference type="NCBI Taxonomy" id="345631"/>
    <lineage>
        <taxon>Bacteria</taxon>
        <taxon>Pseudomonadati</taxon>
        <taxon>Thermodesulfobacteriota</taxon>
        <taxon>Desulfuromonadia</taxon>
        <taxon>Geobacterales</taxon>
        <taxon>Geobacteraceae</taxon>
        <taxon>Geobacter</taxon>
    </lineage>
</organism>
<comment type="caution">
    <text evidence="9">The sequence shown here is derived from an EMBL/GenBank/DDBJ whole genome shotgun (WGS) entry which is preliminary data.</text>
</comment>
<feature type="transmembrane region" description="Helical" evidence="8">
    <location>
        <begin position="388"/>
        <end position="407"/>
    </location>
</feature>
<dbReference type="GO" id="GO:0044038">
    <property type="term" value="P:cell wall macromolecule biosynthetic process"/>
    <property type="evidence" value="ECO:0007669"/>
    <property type="project" value="TreeGrafter"/>
</dbReference>
<evidence type="ECO:0000256" key="4">
    <source>
        <dbReference type="ARBA" id="ARBA00022692"/>
    </source>
</evidence>
<evidence type="ECO:0000256" key="1">
    <source>
        <dbReference type="ARBA" id="ARBA00004651"/>
    </source>
</evidence>
<feature type="transmembrane region" description="Helical" evidence="8">
    <location>
        <begin position="280"/>
        <end position="304"/>
    </location>
</feature>
<feature type="transmembrane region" description="Helical" evidence="8">
    <location>
        <begin position="360"/>
        <end position="382"/>
    </location>
</feature>
<dbReference type="InterPro" id="IPR018480">
    <property type="entry name" value="PNAcMuramoyl-5peptid_Trfase_CS"/>
</dbReference>
<dbReference type="PANTHER" id="PTHR22926:SF3">
    <property type="entry name" value="UNDECAPRENYL-PHOSPHATE ALPHA-N-ACETYLGLUCOSAMINYL 1-PHOSPHATE TRANSFERASE"/>
    <property type="match status" value="1"/>
</dbReference>
<feature type="transmembrane region" description="Helical" evidence="8">
    <location>
        <begin position="126"/>
        <end position="145"/>
    </location>
</feature>